<dbReference type="Proteomes" id="UP000304900">
    <property type="component" value="Unassembled WGS sequence"/>
</dbReference>
<name>A0A4U6D709_9BACT</name>
<comment type="caution">
    <text evidence="1">The sequence shown here is derived from an EMBL/GenBank/DDBJ whole genome shotgun (WGS) entry which is preliminary data.</text>
</comment>
<gene>
    <name evidence="1" type="ORF">FDK13_12275</name>
</gene>
<sequence>MDLELFFANKCGTSEQFAHRIIDFKAEMPVKGEPGKTKTVEHNQEQGLINFDFAKEGILKLLGDESAGLRIFPALDNNGELTVIITAYTKNADELYSSDGKLLADCCPQPPPPFNKTSTLYHKLFDK</sequence>
<reference evidence="1 2" key="1">
    <citation type="submission" date="2019-05" db="EMBL/GenBank/DDBJ databases">
        <title>Dyadobacter AR-3-8 sp. nov., isolated from arctic soil.</title>
        <authorList>
            <person name="Chaudhary D.K."/>
        </authorList>
    </citation>
    <scope>NUCLEOTIDE SEQUENCE [LARGE SCALE GENOMIC DNA]</scope>
    <source>
        <strain evidence="1 2">AR-3-8</strain>
    </source>
</reference>
<protein>
    <submittedName>
        <fullName evidence="1">Uncharacterized protein</fullName>
    </submittedName>
</protein>
<dbReference type="EMBL" id="SZVO01000005">
    <property type="protein sequence ID" value="TKT91918.1"/>
    <property type="molecule type" value="Genomic_DNA"/>
</dbReference>
<evidence type="ECO:0000313" key="2">
    <source>
        <dbReference type="Proteomes" id="UP000304900"/>
    </source>
</evidence>
<organism evidence="1 2">
    <name type="scientific">Dyadobacter frigoris</name>
    <dbReference type="NCBI Taxonomy" id="2576211"/>
    <lineage>
        <taxon>Bacteria</taxon>
        <taxon>Pseudomonadati</taxon>
        <taxon>Bacteroidota</taxon>
        <taxon>Cytophagia</taxon>
        <taxon>Cytophagales</taxon>
        <taxon>Spirosomataceae</taxon>
        <taxon>Dyadobacter</taxon>
    </lineage>
</organism>
<dbReference type="RefSeq" id="WP_137340287.1">
    <property type="nucleotide sequence ID" value="NZ_BSQH01000006.1"/>
</dbReference>
<keyword evidence="2" id="KW-1185">Reference proteome</keyword>
<accession>A0A4U6D709</accession>
<proteinExistence type="predicted"/>
<dbReference type="AlphaFoldDB" id="A0A4U6D709"/>
<evidence type="ECO:0000313" key="1">
    <source>
        <dbReference type="EMBL" id="TKT91918.1"/>
    </source>
</evidence>